<evidence type="ECO:0000313" key="1">
    <source>
        <dbReference type="EMBL" id="CEK49093.1"/>
    </source>
</evidence>
<name>A0A0B6XZ06_9EUPU</name>
<dbReference type="AlphaFoldDB" id="A0A0B6XZ06"/>
<gene>
    <name evidence="1" type="primary">ORF6380</name>
</gene>
<reference evidence="1" key="1">
    <citation type="submission" date="2014-12" db="EMBL/GenBank/DDBJ databases">
        <title>Insight into the proteome of Arion vulgaris.</title>
        <authorList>
            <person name="Aradska J."/>
            <person name="Bulat T."/>
            <person name="Smidak R."/>
            <person name="Sarate P."/>
            <person name="Gangsoo J."/>
            <person name="Sialana F."/>
            <person name="Bilban M."/>
            <person name="Lubec G."/>
        </authorList>
    </citation>
    <scope>NUCLEOTIDE SEQUENCE</scope>
    <source>
        <tissue evidence="1">Skin</tissue>
    </source>
</reference>
<accession>A0A0B6XZ06</accession>
<organism evidence="1">
    <name type="scientific">Arion vulgaris</name>
    <dbReference type="NCBI Taxonomy" id="1028688"/>
    <lineage>
        <taxon>Eukaryota</taxon>
        <taxon>Metazoa</taxon>
        <taxon>Spiralia</taxon>
        <taxon>Lophotrochozoa</taxon>
        <taxon>Mollusca</taxon>
        <taxon>Gastropoda</taxon>
        <taxon>Heterobranchia</taxon>
        <taxon>Euthyneura</taxon>
        <taxon>Panpulmonata</taxon>
        <taxon>Eupulmonata</taxon>
        <taxon>Stylommatophora</taxon>
        <taxon>Helicina</taxon>
        <taxon>Arionoidea</taxon>
        <taxon>Arionidae</taxon>
        <taxon>Arion</taxon>
    </lineage>
</organism>
<sequence>MRILTETTTWYINRQFAEINTAHTRLDQVGNICIMFQNQFRDKNHHFNINNF</sequence>
<dbReference type="EMBL" id="HACG01002228">
    <property type="protein sequence ID" value="CEK49093.1"/>
    <property type="molecule type" value="Transcribed_RNA"/>
</dbReference>
<feature type="non-terminal residue" evidence="1">
    <location>
        <position position="52"/>
    </location>
</feature>
<proteinExistence type="predicted"/>
<protein>
    <submittedName>
        <fullName evidence="1">Uncharacterized protein</fullName>
    </submittedName>
</protein>